<evidence type="ECO:0000313" key="2">
    <source>
        <dbReference type="Proteomes" id="UP000828390"/>
    </source>
</evidence>
<evidence type="ECO:0000313" key="1">
    <source>
        <dbReference type="EMBL" id="KAH3803207.1"/>
    </source>
</evidence>
<reference evidence="1" key="2">
    <citation type="submission" date="2020-11" db="EMBL/GenBank/DDBJ databases">
        <authorList>
            <person name="McCartney M.A."/>
            <person name="Auch B."/>
            <person name="Kono T."/>
            <person name="Mallez S."/>
            <person name="Becker A."/>
            <person name="Gohl D.M."/>
            <person name="Silverstein K.A.T."/>
            <person name="Koren S."/>
            <person name="Bechman K.B."/>
            <person name="Herman A."/>
            <person name="Abrahante J.E."/>
            <person name="Garbe J."/>
        </authorList>
    </citation>
    <scope>NUCLEOTIDE SEQUENCE</scope>
    <source>
        <strain evidence="1">Duluth1</strain>
        <tissue evidence="1">Whole animal</tissue>
    </source>
</reference>
<comment type="caution">
    <text evidence="1">The sequence shown here is derived from an EMBL/GenBank/DDBJ whole genome shotgun (WGS) entry which is preliminary data.</text>
</comment>
<sequence>MWLPASLPSHCKVIVSSLPEENYKAFPALKGAELSKRKLVYSYTDNIQCKGEFLFILVLPAVH</sequence>
<dbReference type="AlphaFoldDB" id="A0A9D4FWH8"/>
<dbReference type="Proteomes" id="UP000828390">
    <property type="component" value="Unassembled WGS sequence"/>
</dbReference>
<name>A0A9D4FWH8_DREPO</name>
<organism evidence="1 2">
    <name type="scientific">Dreissena polymorpha</name>
    <name type="common">Zebra mussel</name>
    <name type="synonym">Mytilus polymorpha</name>
    <dbReference type="NCBI Taxonomy" id="45954"/>
    <lineage>
        <taxon>Eukaryota</taxon>
        <taxon>Metazoa</taxon>
        <taxon>Spiralia</taxon>
        <taxon>Lophotrochozoa</taxon>
        <taxon>Mollusca</taxon>
        <taxon>Bivalvia</taxon>
        <taxon>Autobranchia</taxon>
        <taxon>Heteroconchia</taxon>
        <taxon>Euheterodonta</taxon>
        <taxon>Imparidentia</taxon>
        <taxon>Neoheterodontei</taxon>
        <taxon>Myida</taxon>
        <taxon>Dreissenoidea</taxon>
        <taxon>Dreissenidae</taxon>
        <taxon>Dreissena</taxon>
    </lineage>
</organism>
<reference evidence="1" key="1">
    <citation type="journal article" date="2019" name="bioRxiv">
        <title>The Genome of the Zebra Mussel, Dreissena polymorpha: A Resource for Invasive Species Research.</title>
        <authorList>
            <person name="McCartney M.A."/>
            <person name="Auch B."/>
            <person name="Kono T."/>
            <person name="Mallez S."/>
            <person name="Zhang Y."/>
            <person name="Obille A."/>
            <person name="Becker A."/>
            <person name="Abrahante J.E."/>
            <person name="Garbe J."/>
            <person name="Badalamenti J.P."/>
            <person name="Herman A."/>
            <person name="Mangelson H."/>
            <person name="Liachko I."/>
            <person name="Sullivan S."/>
            <person name="Sone E.D."/>
            <person name="Koren S."/>
            <person name="Silverstein K.A.T."/>
            <person name="Beckman K.B."/>
            <person name="Gohl D.M."/>
        </authorList>
    </citation>
    <scope>NUCLEOTIDE SEQUENCE</scope>
    <source>
        <strain evidence="1">Duluth1</strain>
        <tissue evidence="1">Whole animal</tissue>
    </source>
</reference>
<proteinExistence type="predicted"/>
<gene>
    <name evidence="1" type="ORF">DPMN_156908</name>
</gene>
<accession>A0A9D4FWH8</accession>
<keyword evidence="2" id="KW-1185">Reference proteome</keyword>
<dbReference type="EMBL" id="JAIWYP010000007">
    <property type="protein sequence ID" value="KAH3803207.1"/>
    <property type="molecule type" value="Genomic_DNA"/>
</dbReference>
<protein>
    <submittedName>
        <fullName evidence="1">Uncharacterized protein</fullName>
    </submittedName>
</protein>